<name>A0ABU8S2Y5_9SPHN</name>
<gene>
    <name evidence="1" type="ORF">WG901_21465</name>
</gene>
<keyword evidence="2" id="KW-1185">Reference proteome</keyword>
<dbReference type="RefSeq" id="WP_339589176.1">
    <property type="nucleotide sequence ID" value="NZ_JBBHJZ010000006.1"/>
</dbReference>
<dbReference type="EMBL" id="JBBHJZ010000006">
    <property type="protein sequence ID" value="MEJ5979236.1"/>
    <property type="molecule type" value="Genomic_DNA"/>
</dbReference>
<accession>A0ABU8S2Y5</accession>
<proteinExistence type="predicted"/>
<reference evidence="1 2" key="1">
    <citation type="submission" date="2024-03" db="EMBL/GenBank/DDBJ databases">
        <authorList>
            <person name="Jo J.-H."/>
        </authorList>
    </citation>
    <scope>NUCLEOTIDE SEQUENCE [LARGE SCALE GENOMIC DNA]</scope>
    <source>
        <strain evidence="1 2">PS1R-30</strain>
    </source>
</reference>
<protein>
    <submittedName>
        <fullName evidence="1">Uncharacterized protein</fullName>
    </submittedName>
</protein>
<sequence length="546" mass="58435">MRDALAAKGLSEWAARFANFSGDPEGGGSLWTDPLVVALLDEVGLQVAAQGTHPQLFAVVDDVWEMSSTQAAPPTQTLIARLADAPDDHPLVARLASRIAEISSLPSVRLSERRGSRLRTRDLWPGPNELPIDRRWAFRVVSHLWPQRFMSMLDGTPAMVAHASVMACKPFDLVTLENLLGDQNAPGGAASGQPASPAVFALLAEVAPLVAELVGTSGKPAATAAIQPLLARLASRPDWPWLSRAWLQQLIWHGSDRLPCRLQEESDWPAARSLLIDALAASAPPVSAGVQEWIMEEEPLWRVDRVLAETAVLTAGGAHEDAGKLLSNGIVAQQVTQTARDQAIWTGRPEANIVGAAIANVPDPVAWFTQLWKQTYEVRERAWFSHTDSYESPADAALAWGLTGLNSVADIGVQNAYWQAISEALVERIVTDPRGDVPSDLRDIIYRAAVFVGTKLNLGGAIALDDLARIVGPLIQPTSGFLQIVGTMLVADGEGLVADLSQTAGCTAFTECLSRALAVDFGPGDQITPELMASLRALLGDLRSSG</sequence>
<comment type="caution">
    <text evidence="1">The sequence shown here is derived from an EMBL/GenBank/DDBJ whole genome shotgun (WGS) entry which is preliminary data.</text>
</comment>
<dbReference type="Proteomes" id="UP001361239">
    <property type="component" value="Unassembled WGS sequence"/>
</dbReference>
<evidence type="ECO:0000313" key="2">
    <source>
        <dbReference type="Proteomes" id="UP001361239"/>
    </source>
</evidence>
<evidence type="ECO:0000313" key="1">
    <source>
        <dbReference type="EMBL" id="MEJ5979236.1"/>
    </source>
</evidence>
<organism evidence="1 2">
    <name type="scientific">Novosphingobium anseongense</name>
    <dbReference type="NCBI Taxonomy" id="3133436"/>
    <lineage>
        <taxon>Bacteria</taxon>
        <taxon>Pseudomonadati</taxon>
        <taxon>Pseudomonadota</taxon>
        <taxon>Alphaproteobacteria</taxon>
        <taxon>Sphingomonadales</taxon>
        <taxon>Sphingomonadaceae</taxon>
        <taxon>Novosphingobium</taxon>
    </lineage>
</organism>